<accession>A0A6P1YJQ1</accession>
<keyword evidence="1" id="KW-0663">Pyridoxal phosphate</keyword>
<dbReference type="Proteomes" id="UP000464751">
    <property type="component" value="Chromosome"/>
</dbReference>
<feature type="domain" description="Aminotransferase class V" evidence="2">
    <location>
        <begin position="39"/>
        <end position="376"/>
    </location>
</feature>
<dbReference type="InterPro" id="IPR000192">
    <property type="entry name" value="Aminotrans_V_dom"/>
</dbReference>
<keyword evidence="3" id="KW-0032">Aminotransferase</keyword>
<dbReference type="Pfam" id="PF00266">
    <property type="entry name" value="Aminotran_5"/>
    <property type="match status" value="1"/>
</dbReference>
<dbReference type="InterPro" id="IPR015421">
    <property type="entry name" value="PyrdxlP-dep_Trfase_major"/>
</dbReference>
<evidence type="ECO:0000313" key="3">
    <source>
        <dbReference type="EMBL" id="QIB33529.1"/>
    </source>
</evidence>
<dbReference type="InterPro" id="IPR015424">
    <property type="entry name" value="PyrdxlP-dep_Trfase"/>
</dbReference>
<gene>
    <name evidence="3" type="ORF">G3A50_07280</name>
</gene>
<proteinExistence type="predicted"/>
<dbReference type="EMBL" id="CP048630">
    <property type="protein sequence ID" value="QIB33529.1"/>
    <property type="molecule type" value="Genomic_DNA"/>
</dbReference>
<reference evidence="3 4" key="1">
    <citation type="submission" date="2020-02" db="EMBL/GenBank/DDBJ databases">
        <authorList>
            <person name="Li G."/>
        </authorList>
    </citation>
    <scope>NUCLEOTIDE SEQUENCE [LARGE SCALE GENOMIC DNA]</scope>
    <source>
        <strain evidence="3 4">DSM 102029</strain>
    </source>
</reference>
<protein>
    <submittedName>
        <fullName evidence="3">Aminotransferase class V-fold PLP-dependent enzyme</fullName>
    </submittedName>
</protein>
<dbReference type="InterPro" id="IPR015422">
    <property type="entry name" value="PyrdxlP-dep_Trfase_small"/>
</dbReference>
<evidence type="ECO:0000313" key="4">
    <source>
        <dbReference type="Proteomes" id="UP000464751"/>
    </source>
</evidence>
<dbReference type="RefSeq" id="WP_163074624.1">
    <property type="nucleotide sequence ID" value="NZ_CP048630.1"/>
</dbReference>
<evidence type="ECO:0000259" key="2">
    <source>
        <dbReference type="Pfam" id="PF00266"/>
    </source>
</evidence>
<dbReference type="GO" id="GO:0008483">
    <property type="term" value="F:transaminase activity"/>
    <property type="evidence" value="ECO:0007669"/>
    <property type="project" value="UniProtKB-KW"/>
</dbReference>
<keyword evidence="4" id="KW-1185">Reference proteome</keyword>
<organism evidence="3 4">
    <name type="scientific">Ancylobacter pratisalsi</name>
    <dbReference type="NCBI Taxonomy" id="1745854"/>
    <lineage>
        <taxon>Bacteria</taxon>
        <taxon>Pseudomonadati</taxon>
        <taxon>Pseudomonadota</taxon>
        <taxon>Alphaproteobacteria</taxon>
        <taxon>Hyphomicrobiales</taxon>
        <taxon>Xanthobacteraceae</taxon>
        <taxon>Ancylobacter</taxon>
    </lineage>
</organism>
<dbReference type="Gene3D" id="3.40.640.10">
    <property type="entry name" value="Type I PLP-dependent aspartate aminotransferase-like (Major domain)"/>
    <property type="match status" value="1"/>
</dbReference>
<dbReference type="SUPFAM" id="SSF53383">
    <property type="entry name" value="PLP-dependent transferases"/>
    <property type="match status" value="1"/>
</dbReference>
<keyword evidence="3" id="KW-0808">Transferase</keyword>
<dbReference type="Gene3D" id="3.90.1150.10">
    <property type="entry name" value="Aspartate Aminotransferase, domain 1"/>
    <property type="match status" value="1"/>
</dbReference>
<dbReference type="KEGG" id="apra:G3A50_07280"/>
<dbReference type="PANTHER" id="PTHR43586:SF15">
    <property type="entry name" value="BLR3095 PROTEIN"/>
    <property type="match status" value="1"/>
</dbReference>
<name>A0A6P1YJQ1_9HYPH</name>
<evidence type="ECO:0000256" key="1">
    <source>
        <dbReference type="ARBA" id="ARBA00022898"/>
    </source>
</evidence>
<sequence length="402" mass="44097">MNKNTILPQEAAFVIPRQPDGAPDWAALREEFPATGVTVYLDIARKALLPRVAAQAAADWFADIGSRATGRRAFSMDAVEDTRRIVGKTFGAAPETLALVKNTSEAVNIVAQGFDWREGDNVVISVSEHENNTFPWRPLTRRGVEIRVVEAGPDGRVTTDALRAAIDSRTRILSIAWVTYGLGERTDVDALAQICRERGVLFLVDAIQAIGVLNRRIDDLGAHVVASGGHKAQMSVAGAGLMYVAPEALDRFRPPFAAKYSFATFDRTDADPALAADAHRFEYGNPNFIGLAVQRASARMIGDIGLGDIEARVRALTELMIEEGDRLGLKLRTPRRWEQRAGIVSFDLGGASADRIEAVLEAEDIRVASKDGHLRAAAHFYNNEQDVRRFLDRLHHHLEATK</sequence>
<dbReference type="AlphaFoldDB" id="A0A6P1YJQ1"/>
<dbReference type="PANTHER" id="PTHR43586">
    <property type="entry name" value="CYSTEINE DESULFURASE"/>
    <property type="match status" value="1"/>
</dbReference>